<dbReference type="InterPro" id="IPR027417">
    <property type="entry name" value="P-loop_NTPase"/>
</dbReference>
<dbReference type="PANTHER" id="PTHR42714">
    <property type="entry name" value="TRNA MODIFICATION GTPASE GTPBP3"/>
    <property type="match status" value="1"/>
</dbReference>
<dbReference type="GO" id="GO:0030488">
    <property type="term" value="P:tRNA methylation"/>
    <property type="evidence" value="ECO:0007669"/>
    <property type="project" value="TreeGrafter"/>
</dbReference>
<protein>
    <submittedName>
        <fullName evidence="2">Putative GTP-binding protein</fullName>
    </submittedName>
</protein>
<proteinExistence type="predicted"/>
<dbReference type="EMBL" id="UFZL01000001">
    <property type="protein sequence ID" value="STE54601.1"/>
    <property type="molecule type" value="Genomic_DNA"/>
</dbReference>
<dbReference type="PANTHER" id="PTHR42714:SF2">
    <property type="entry name" value="TRNA MODIFICATION GTPASE GTPBP3, MITOCHONDRIAL"/>
    <property type="match status" value="1"/>
</dbReference>
<dbReference type="GO" id="GO:0005525">
    <property type="term" value="F:GTP binding"/>
    <property type="evidence" value="ECO:0007669"/>
    <property type="project" value="InterPro"/>
</dbReference>
<dbReference type="Pfam" id="PF01926">
    <property type="entry name" value="MMR_HSR1"/>
    <property type="match status" value="1"/>
</dbReference>
<dbReference type="Gene3D" id="3.40.50.300">
    <property type="entry name" value="P-loop containing nucleotide triphosphate hydrolases"/>
    <property type="match status" value="1"/>
</dbReference>
<dbReference type="SUPFAM" id="SSF52540">
    <property type="entry name" value="P-loop containing nucleoside triphosphate hydrolases"/>
    <property type="match status" value="1"/>
</dbReference>
<name>A0A376J325_ECOLX</name>
<reference evidence="2 3" key="1">
    <citation type="submission" date="2018-06" db="EMBL/GenBank/DDBJ databases">
        <authorList>
            <consortium name="Pathogen Informatics"/>
            <person name="Doyle S."/>
        </authorList>
    </citation>
    <scope>NUCLEOTIDE SEQUENCE [LARGE SCALE GENOMIC DNA]</scope>
    <source>
        <strain evidence="2 3">NCTC10764</strain>
    </source>
</reference>
<accession>A0A376J325</accession>
<evidence type="ECO:0000313" key="3">
    <source>
        <dbReference type="Proteomes" id="UP000255201"/>
    </source>
</evidence>
<evidence type="ECO:0000259" key="1">
    <source>
        <dbReference type="Pfam" id="PF01926"/>
    </source>
</evidence>
<feature type="domain" description="G" evidence="1">
    <location>
        <begin position="39"/>
        <end position="151"/>
    </location>
</feature>
<organism evidence="2 3">
    <name type="scientific">Escherichia coli</name>
    <dbReference type="NCBI Taxonomy" id="562"/>
    <lineage>
        <taxon>Bacteria</taxon>
        <taxon>Pseudomonadati</taxon>
        <taxon>Pseudomonadota</taxon>
        <taxon>Gammaproteobacteria</taxon>
        <taxon>Enterobacterales</taxon>
        <taxon>Enterobacteriaceae</taxon>
        <taxon>Escherichia</taxon>
    </lineage>
</organism>
<sequence>MNPSDAIEAIEKPLSSLPYSLSRHILEHLRKLTSHEPVIGIMGKSGAGKSSLCNALFQGEVTPVSDVHAGTREVRRFRLSGHGHSMVITDLPGVGESRDRDAEYEALYRDILPELDLVLWLIKADDRALSVDEYFWRHILHRGHQRVLFVVTQADKTEPCHEWDMAGIKPSPAQAQNIREKTEAVFRLFRPVHPVVAVSARTGWELDTLVSALMTALPDHAASPLMTRLQDELRTESVRSQAVNSLPVRWTGYLTRRRASVLPLLHARFCVPSVTRWSLLPVRYGTGFSSEPVVTDALPDSESAHKSTVFVTVSLVRAIAQ</sequence>
<dbReference type="Proteomes" id="UP000255201">
    <property type="component" value="Unassembled WGS sequence"/>
</dbReference>
<dbReference type="CDD" id="cd11383">
    <property type="entry name" value="YfjP"/>
    <property type="match status" value="1"/>
</dbReference>
<dbReference type="InterPro" id="IPR006073">
    <property type="entry name" value="GTP-bd"/>
</dbReference>
<gene>
    <name evidence="2" type="primary">era_2</name>
    <name evidence="2" type="ORF">NCTC10764_01281</name>
</gene>
<dbReference type="AlphaFoldDB" id="A0A376J325"/>
<evidence type="ECO:0000313" key="2">
    <source>
        <dbReference type="EMBL" id="STE54601.1"/>
    </source>
</evidence>
<dbReference type="GO" id="GO:0002098">
    <property type="term" value="P:tRNA wobble uridine modification"/>
    <property type="evidence" value="ECO:0007669"/>
    <property type="project" value="TreeGrafter"/>
</dbReference>
<dbReference type="GO" id="GO:0005829">
    <property type="term" value="C:cytosol"/>
    <property type="evidence" value="ECO:0007669"/>
    <property type="project" value="TreeGrafter"/>
</dbReference>